<organism evidence="1 2">
    <name type="scientific">Trichonephila clavipes</name>
    <name type="common">Golden silk orbweaver</name>
    <name type="synonym">Nephila clavipes</name>
    <dbReference type="NCBI Taxonomy" id="2585209"/>
    <lineage>
        <taxon>Eukaryota</taxon>
        <taxon>Metazoa</taxon>
        <taxon>Ecdysozoa</taxon>
        <taxon>Arthropoda</taxon>
        <taxon>Chelicerata</taxon>
        <taxon>Arachnida</taxon>
        <taxon>Araneae</taxon>
        <taxon>Araneomorphae</taxon>
        <taxon>Entelegynae</taxon>
        <taxon>Araneoidea</taxon>
        <taxon>Nephilidae</taxon>
        <taxon>Trichonephila</taxon>
    </lineage>
</organism>
<dbReference type="EMBL" id="BMAU01021261">
    <property type="protein sequence ID" value="GFY06607.1"/>
    <property type="molecule type" value="Genomic_DNA"/>
</dbReference>
<accession>A0A8X6V6F7</accession>
<dbReference type="AlphaFoldDB" id="A0A8X6V6F7"/>
<sequence>MQKSQEETKNELKEGMQKEPVLVSPVPVPASPISVKLSTYDGKTNWQVYKTQFCIFSEANGWNEGVKACQLAAVLRGEAAGNIADSCRHRATEFELPIQCSGSSVRPEILQGIRTSADENKTPQNRRKLAGICLRNGKARQLGFLRSPSNYALKLEAATQASCKDRHFIRGARVTEDEPCESRLLKDMEILKEEMQTIKAGISNNEKRNFRCWGCGGTGHLRRNFKEG</sequence>
<gene>
    <name evidence="1" type="primary">NCL1_15829</name>
    <name evidence="1" type="ORF">TNCV_3524631</name>
</gene>
<evidence type="ECO:0000313" key="2">
    <source>
        <dbReference type="Proteomes" id="UP000887159"/>
    </source>
</evidence>
<comment type="caution">
    <text evidence="1">The sequence shown here is derived from an EMBL/GenBank/DDBJ whole genome shotgun (WGS) entry which is preliminary data.</text>
</comment>
<keyword evidence="2" id="KW-1185">Reference proteome</keyword>
<evidence type="ECO:0000313" key="1">
    <source>
        <dbReference type="EMBL" id="GFY06607.1"/>
    </source>
</evidence>
<protein>
    <submittedName>
        <fullName evidence="1">Uncharacterized protein</fullName>
    </submittedName>
</protein>
<proteinExistence type="predicted"/>
<dbReference type="Proteomes" id="UP000887159">
    <property type="component" value="Unassembled WGS sequence"/>
</dbReference>
<reference evidence="1" key="1">
    <citation type="submission" date="2020-08" db="EMBL/GenBank/DDBJ databases">
        <title>Multicomponent nature underlies the extraordinary mechanical properties of spider dragline silk.</title>
        <authorList>
            <person name="Kono N."/>
            <person name="Nakamura H."/>
            <person name="Mori M."/>
            <person name="Yoshida Y."/>
            <person name="Ohtoshi R."/>
            <person name="Malay A.D."/>
            <person name="Moran D.A.P."/>
            <person name="Tomita M."/>
            <person name="Numata K."/>
            <person name="Arakawa K."/>
        </authorList>
    </citation>
    <scope>NUCLEOTIDE SEQUENCE</scope>
</reference>
<name>A0A8X6V6F7_TRICX</name>